<dbReference type="InterPro" id="IPR052755">
    <property type="entry name" value="Lysozyme_Inhibitor_LprI"/>
</dbReference>
<evidence type="ECO:0008006" key="4">
    <source>
        <dbReference type="Google" id="ProtNLM"/>
    </source>
</evidence>
<dbReference type="Proteomes" id="UP001208938">
    <property type="component" value="Unassembled WGS sequence"/>
</dbReference>
<keyword evidence="3" id="KW-1185">Reference proteome</keyword>
<dbReference type="RefSeq" id="WP_264505656.1">
    <property type="nucleotide sequence ID" value="NZ_JAPDFL010000001.1"/>
</dbReference>
<name>A0ABT3GYR3_9RHOB</name>
<dbReference type="PANTHER" id="PTHR37549">
    <property type="entry name" value="LIPOPROTEIN LPRI"/>
    <property type="match status" value="1"/>
</dbReference>
<proteinExistence type="predicted"/>
<evidence type="ECO:0000256" key="1">
    <source>
        <dbReference type="SAM" id="SignalP"/>
    </source>
</evidence>
<feature type="signal peptide" evidence="1">
    <location>
        <begin position="1"/>
        <end position="21"/>
    </location>
</feature>
<evidence type="ECO:0000313" key="2">
    <source>
        <dbReference type="EMBL" id="MCW1932674.1"/>
    </source>
</evidence>
<accession>A0ABT3GYR3</accession>
<comment type="caution">
    <text evidence="2">The sequence shown here is derived from an EMBL/GenBank/DDBJ whole genome shotgun (WGS) entry which is preliminary data.</text>
</comment>
<feature type="chain" id="PRO_5047019042" description="Lysozyme inhibitor LprI N-terminal domain-containing protein" evidence="1">
    <location>
        <begin position="22"/>
        <end position="113"/>
    </location>
</feature>
<reference evidence="2 3" key="1">
    <citation type="submission" date="2022-10" db="EMBL/GenBank/DDBJ databases">
        <title>Pararhodobacter sp. nov., isolated from marine algae.</title>
        <authorList>
            <person name="Choi B.J."/>
            <person name="Kim J.M."/>
            <person name="Lee J.K."/>
            <person name="Choi D.G."/>
            <person name="Jeon C.O."/>
        </authorList>
    </citation>
    <scope>NUCLEOTIDE SEQUENCE [LARGE SCALE GENOMIC DNA]</scope>
    <source>
        <strain evidence="2 3">ZQ420</strain>
    </source>
</reference>
<keyword evidence="1" id="KW-0732">Signal</keyword>
<protein>
    <recommendedName>
        <fullName evidence="4">Lysozyme inhibitor LprI N-terminal domain-containing protein</fullName>
    </recommendedName>
</protein>
<sequence length="113" mass="12483">MRSLLSTLTCLALLLPGAVQAASFDCTLTTLTPNEQVICQNRDLNDLDVEMATMFRLLSGLFAMGMRGAMHDDQSAWLRERMACGANAACIRDAYNRRLQALQAVYDGIDRPI</sequence>
<dbReference type="EMBL" id="JAPDFL010000001">
    <property type="protein sequence ID" value="MCW1932674.1"/>
    <property type="molecule type" value="Genomic_DNA"/>
</dbReference>
<gene>
    <name evidence="2" type="ORF">OKW52_10495</name>
</gene>
<evidence type="ECO:0000313" key="3">
    <source>
        <dbReference type="Proteomes" id="UP001208938"/>
    </source>
</evidence>
<organism evidence="2 3">
    <name type="scientific">Pararhodobacter zhoushanensis</name>
    <dbReference type="NCBI Taxonomy" id="2479545"/>
    <lineage>
        <taxon>Bacteria</taxon>
        <taxon>Pseudomonadati</taxon>
        <taxon>Pseudomonadota</taxon>
        <taxon>Alphaproteobacteria</taxon>
        <taxon>Rhodobacterales</taxon>
        <taxon>Paracoccaceae</taxon>
        <taxon>Pararhodobacter</taxon>
    </lineage>
</organism>
<dbReference type="PANTHER" id="PTHR37549:SF1">
    <property type="entry name" value="LIPOPROTEIN LPRI"/>
    <property type="match status" value="1"/>
</dbReference>